<dbReference type="PANTHER" id="PTHR35174">
    <property type="entry name" value="BLL7171 PROTEIN-RELATED"/>
    <property type="match status" value="1"/>
</dbReference>
<dbReference type="AlphaFoldDB" id="A0AAU3IBH0"/>
<dbReference type="SUPFAM" id="SSF54909">
    <property type="entry name" value="Dimeric alpha+beta barrel"/>
    <property type="match status" value="1"/>
</dbReference>
<protein>
    <submittedName>
        <fullName evidence="3">YciI family protein</fullName>
    </submittedName>
</protein>
<sequence length="133" mass="14414">MPKFLLLVDHDGGEFEQPMDEWAPDDVTAHFDYYEALTKELVASGEMVQFTGLADPRLARIVRSDGASAPVVTDGPFPESKEVLAGFNVIDVESEARALEIAARISAVPGPGGVPTRQPVEVRQVMNDTAFDL</sequence>
<dbReference type="Pfam" id="PF03795">
    <property type="entry name" value="YCII"/>
    <property type="match status" value="1"/>
</dbReference>
<dbReference type="PANTHER" id="PTHR35174:SF3">
    <property type="entry name" value="BLL7171 PROTEIN"/>
    <property type="match status" value="1"/>
</dbReference>
<evidence type="ECO:0000256" key="1">
    <source>
        <dbReference type="ARBA" id="ARBA00007689"/>
    </source>
</evidence>
<dbReference type="EMBL" id="CP109546">
    <property type="protein sequence ID" value="WTZ13862.1"/>
    <property type="molecule type" value="Genomic_DNA"/>
</dbReference>
<organism evidence="3">
    <name type="scientific">Streptomyces sp. NBC_01393</name>
    <dbReference type="NCBI Taxonomy" id="2903851"/>
    <lineage>
        <taxon>Bacteria</taxon>
        <taxon>Bacillati</taxon>
        <taxon>Actinomycetota</taxon>
        <taxon>Actinomycetes</taxon>
        <taxon>Kitasatosporales</taxon>
        <taxon>Streptomycetaceae</taxon>
        <taxon>Streptomyces</taxon>
    </lineage>
</organism>
<dbReference type="InterPro" id="IPR011008">
    <property type="entry name" value="Dimeric_a/b-barrel"/>
</dbReference>
<name>A0AAU3IBH0_9ACTN</name>
<comment type="similarity">
    <text evidence="1">Belongs to the YciI family.</text>
</comment>
<dbReference type="InterPro" id="IPR005545">
    <property type="entry name" value="YCII"/>
</dbReference>
<accession>A0AAU3IBH0</accession>
<evidence type="ECO:0000259" key="2">
    <source>
        <dbReference type="Pfam" id="PF03795"/>
    </source>
</evidence>
<feature type="domain" description="YCII-related" evidence="2">
    <location>
        <begin position="28"/>
        <end position="108"/>
    </location>
</feature>
<reference evidence="3" key="1">
    <citation type="submission" date="2022-10" db="EMBL/GenBank/DDBJ databases">
        <title>The complete genomes of actinobacterial strains from the NBC collection.</title>
        <authorList>
            <person name="Joergensen T.S."/>
            <person name="Alvarez Arevalo M."/>
            <person name="Sterndorff E.B."/>
            <person name="Faurdal D."/>
            <person name="Vuksanovic O."/>
            <person name="Mourched A.-S."/>
            <person name="Charusanti P."/>
            <person name="Shaw S."/>
            <person name="Blin K."/>
            <person name="Weber T."/>
        </authorList>
    </citation>
    <scope>NUCLEOTIDE SEQUENCE</scope>
    <source>
        <strain evidence="3">NBC_01393</strain>
    </source>
</reference>
<evidence type="ECO:0000313" key="3">
    <source>
        <dbReference type="EMBL" id="WTZ13862.1"/>
    </source>
</evidence>
<dbReference type="Gene3D" id="3.30.70.1060">
    <property type="entry name" value="Dimeric alpha+beta barrel"/>
    <property type="match status" value="1"/>
</dbReference>
<gene>
    <name evidence="3" type="ORF">OG699_41345</name>
</gene>
<proteinExistence type="inferred from homology"/>